<dbReference type="Proteomes" id="UP000679126">
    <property type="component" value="Unassembled WGS sequence"/>
</dbReference>
<gene>
    <name evidence="1" type="ORF">J7I43_00530</name>
</gene>
<reference evidence="2" key="1">
    <citation type="submission" date="2021-03" db="EMBL/GenBank/DDBJ databases">
        <title>Assistant Professor.</title>
        <authorList>
            <person name="Huq M.A."/>
        </authorList>
    </citation>
    <scope>NUCLEOTIDE SEQUENCE [LARGE SCALE GENOMIC DNA]</scope>
    <source>
        <strain evidence="2">MAH-28</strain>
    </source>
</reference>
<dbReference type="RefSeq" id="WP_209142154.1">
    <property type="nucleotide sequence ID" value="NZ_JAGHKP010000001.1"/>
</dbReference>
<proteinExistence type="predicted"/>
<keyword evidence="2" id="KW-1185">Reference proteome</keyword>
<evidence type="ECO:0000313" key="1">
    <source>
        <dbReference type="EMBL" id="MBO9150675.1"/>
    </source>
</evidence>
<evidence type="ECO:0000313" key="2">
    <source>
        <dbReference type="Proteomes" id="UP000679126"/>
    </source>
</evidence>
<dbReference type="EMBL" id="JAGHKP010000001">
    <property type="protein sequence ID" value="MBO9150675.1"/>
    <property type="molecule type" value="Genomic_DNA"/>
</dbReference>
<comment type="caution">
    <text evidence="1">The sequence shown here is derived from an EMBL/GenBank/DDBJ whole genome shotgun (WGS) entry which is preliminary data.</text>
</comment>
<organism evidence="1 2">
    <name type="scientific">Chitinophaga chungangae</name>
    <dbReference type="NCBI Taxonomy" id="2821488"/>
    <lineage>
        <taxon>Bacteria</taxon>
        <taxon>Pseudomonadati</taxon>
        <taxon>Bacteroidota</taxon>
        <taxon>Chitinophagia</taxon>
        <taxon>Chitinophagales</taxon>
        <taxon>Chitinophagaceae</taxon>
        <taxon>Chitinophaga</taxon>
    </lineage>
</organism>
<accession>A0ABS3Y7M1</accession>
<sequence length="1098" mass="120848">MSLASKNILQYLLSTDGVNQNARVQPALDPATVKIDGRNTSELVRFVHQMAAQVNYYDENKMPQGDWQAFFDLVKNMGENELQTFLAATRDLSPHLALLMAYLRVYAIARDDMNLLTKKRLDYYYEEVLQLKRNTATPDQVHVLFELAKNAAPLPIESGTLFDGGKTATGLPLHYSLNNDLVITQAQVGMLRSSFTEYSPNNKGIVFAAADATKVLNTTATAFRPFGARQLSSPVESRRMQTASLGWAVASPNLFLAEGLREISMKLRLKSLAGFKHPLQIFSPFFEIQLTTEKEWLKTGMVTKVELKPDLPVPSQSDILQNDFTLEVTCTLNESLPAVTAYNEAVHAGSFITAWPVMKVLLLPDSYLMETFRNFTVENVSLGVNVRGVKNLVLQNDQALQPSDKPVIPFTAQPLIGSNFYIGNYEIFSKTLKSLNIRLEWQDAPADFGSHYANYGSEEVPSASSFHVAVDLLSNRNWNTRLLHTFPIFDAASTANPKDLTINEFTFSLRTAAAPFVRDPALQLGAGFTNTVNQGFLRVVLTGPTKAELGNTASEAPFEAFGHKAFSAAYTKQVIALSKHTGSSLTAPKLPKPPYTPTLKSVNMSYSALDVFRPDAPNGIDQFFLQDVFGPAESQKSDVAPLMPVQSGDGALYIGLENANAPQSVSLLFQVEEGSVDSDALLNSNDLHWSYLAGHRWQPVAVADILEESTAGFQKPGIIRLNMGGDASVQHSLMPAGMRWLRVHVTDNPGGAAAIGKIMTQAGTATLVLPGTGAEGYEAHLASPLAPNVVSKLVRKVPALKKVLQPYPSFGGQHPEADTAFYRRVSERLRHKNRASSGWDYEKLLLEYFPEIFKVKCLPHTDTEDWFRPGNVRLVVVPDWRKRPTGDPLQPKVNLQRLREIGTYMNETFTSPFVKLHVTNPVYETLLVDCKVSFHPEFDPGYYAVVLEEEIKKFLSPWAYREGQDIMFGGKLHASEILAFIEGRGYVDFIVDFELYHRHNSNIGGGIGEMQIGTDFIIGFSLEPSVSDTATGLGGKAIGVDFVIGEPVDVAAATRPDTILVSNTEHRIEALQAGASVCQGTQIGIGQMIIGLDFIIIS</sequence>
<protein>
    <submittedName>
        <fullName evidence="1">Baseplate J/gp47 family protein</fullName>
    </submittedName>
</protein>
<name>A0ABS3Y7M1_9BACT</name>